<feature type="domain" description="EngC GTPase" evidence="5">
    <location>
        <begin position="120"/>
        <end position="272"/>
    </location>
</feature>
<evidence type="ECO:0000256" key="4">
    <source>
        <dbReference type="SAM" id="MobiDB-lite"/>
    </source>
</evidence>
<keyword evidence="3" id="KW-0378">Hydrolase</keyword>
<reference evidence="7 8" key="1">
    <citation type="submission" date="2018-11" db="EMBL/GenBank/DDBJ databases">
        <title>Genomes From Bacteria Associated with the Canine Oral Cavity: a Test Case for Automated Genome-Based Taxonomic Assignment.</title>
        <authorList>
            <person name="Coil D.A."/>
            <person name="Jospin G."/>
            <person name="Darling A.E."/>
            <person name="Wallis C."/>
            <person name="Davis I.J."/>
            <person name="Harris S."/>
            <person name="Eisen J.A."/>
            <person name="Holcombe L.J."/>
            <person name="O'Flynn C."/>
        </authorList>
    </citation>
    <scope>NUCLEOTIDE SEQUENCE [LARGE SCALE GENOMIC DNA]</scope>
    <source>
        <strain evidence="7 8">OH770</strain>
    </source>
</reference>
<dbReference type="OrthoDB" id="9809485at2"/>
<keyword evidence="3" id="KW-0694">RNA-binding</keyword>
<evidence type="ECO:0000256" key="1">
    <source>
        <dbReference type="ARBA" id="ARBA00022741"/>
    </source>
</evidence>
<dbReference type="PROSITE" id="PS50936">
    <property type="entry name" value="ENGC_GTPASE"/>
    <property type="match status" value="1"/>
</dbReference>
<dbReference type="InterPro" id="IPR027417">
    <property type="entry name" value="P-loop_NTPase"/>
</dbReference>
<sequence>MTRDTGTDDPRVRIRPGKRSRPRTKVRPDWSTKPLGRVVAIDRGRYTVVLDEDGTRVQTVRAKELGRGTVIMGDRVRLTGDLSGKVDTLGRIVAVEERENVLRRSLEDAPDQRGEKAIIANASVMVIVVALADPPPRTGMIDRCLVAAYEAGMEPVLCLTKADLADPATLLDAYADFGVRSVVTTLSDTPSDKDLHQPGIEQLREIMREKWCVFVGHSGVGKSTLINAVVPQARRATGHVNEVTGRGRHTSTSSEAFELPGGGWVVDTPGVRSFGLGHVSVGDVLAVFPDVEEAAEWCLPLCSHAESETSCAIDRWVVGAKPFLPLEAAVQLETPVETSVEAESARRLSRASSVRRLLEAVATAEAASKAAR</sequence>
<keyword evidence="3" id="KW-0699">rRNA-binding</keyword>
<dbReference type="GO" id="GO:0019843">
    <property type="term" value="F:rRNA binding"/>
    <property type="evidence" value="ECO:0007669"/>
    <property type="project" value="UniProtKB-KW"/>
</dbReference>
<dbReference type="GO" id="GO:0003924">
    <property type="term" value="F:GTPase activity"/>
    <property type="evidence" value="ECO:0007669"/>
    <property type="project" value="UniProtKB-UniRule"/>
</dbReference>
<name>A0A3P1SCG7_9ACTO</name>
<evidence type="ECO:0000259" key="5">
    <source>
        <dbReference type="PROSITE" id="PS50936"/>
    </source>
</evidence>
<dbReference type="Proteomes" id="UP000280444">
    <property type="component" value="Unassembled WGS sequence"/>
</dbReference>
<feature type="region of interest" description="Disordered" evidence="4">
    <location>
        <begin position="1"/>
        <end position="30"/>
    </location>
</feature>
<dbReference type="PROSITE" id="PS51721">
    <property type="entry name" value="G_CP"/>
    <property type="match status" value="1"/>
</dbReference>
<evidence type="ECO:0000256" key="2">
    <source>
        <dbReference type="ARBA" id="ARBA00023134"/>
    </source>
</evidence>
<dbReference type="EMBL" id="RQZF01000008">
    <property type="protein sequence ID" value="RRC94971.1"/>
    <property type="molecule type" value="Genomic_DNA"/>
</dbReference>
<dbReference type="Pfam" id="PF03193">
    <property type="entry name" value="RsgA_GTPase"/>
    <property type="match status" value="1"/>
</dbReference>
<comment type="subcellular location">
    <subcellularLocation>
        <location evidence="3">Cytoplasm</location>
    </subcellularLocation>
</comment>
<comment type="function">
    <text evidence="3">One of several proteins that assist in the late maturation steps of the functional core of the 30S ribosomal subunit. Helps release RbfA from mature subunits. May play a role in the assembly of ribosomal proteins into the subunit. Circularly permuted GTPase that catalyzes slow GTP hydrolysis, GTPase activity is stimulated by the 30S ribosomal subunit.</text>
</comment>
<dbReference type="GO" id="GO:0046872">
    <property type="term" value="F:metal ion binding"/>
    <property type="evidence" value="ECO:0007669"/>
    <property type="project" value="UniProtKB-KW"/>
</dbReference>
<feature type="binding site" evidence="3">
    <location>
        <position position="311"/>
    </location>
    <ligand>
        <name>Zn(2+)</name>
        <dbReference type="ChEBI" id="CHEBI:29105"/>
    </ligand>
</feature>
<dbReference type="EC" id="3.6.1.-" evidence="3"/>
<comment type="caution">
    <text evidence="7">The sequence shown here is derived from an EMBL/GenBank/DDBJ whole genome shotgun (WGS) entry which is preliminary data.</text>
</comment>
<dbReference type="SUPFAM" id="SSF52540">
    <property type="entry name" value="P-loop containing nucleoside triphosphate hydrolases"/>
    <property type="match status" value="1"/>
</dbReference>
<comment type="cofactor">
    <cofactor evidence="3">
        <name>Zn(2+)</name>
        <dbReference type="ChEBI" id="CHEBI:29105"/>
    </cofactor>
    <text evidence="3">Binds 1 zinc ion per subunit.</text>
</comment>
<evidence type="ECO:0000313" key="8">
    <source>
        <dbReference type="Proteomes" id="UP000280444"/>
    </source>
</evidence>
<feature type="binding site" evidence="3">
    <location>
        <position position="304"/>
    </location>
    <ligand>
        <name>Zn(2+)</name>
        <dbReference type="ChEBI" id="CHEBI:29105"/>
    </ligand>
</feature>
<keyword evidence="2 3" id="KW-0342">GTP-binding</keyword>
<protein>
    <recommendedName>
        <fullName evidence="3">Small ribosomal subunit biogenesis GTPase RsgA</fullName>
        <ecNumber evidence="3">3.6.1.-</ecNumber>
    </recommendedName>
</protein>
<feature type="compositionally biased region" description="Basic residues" evidence="4">
    <location>
        <begin position="13"/>
        <end position="25"/>
    </location>
</feature>
<keyword evidence="3" id="KW-0479">Metal-binding</keyword>
<keyword evidence="3" id="KW-0963">Cytoplasm</keyword>
<evidence type="ECO:0000313" key="7">
    <source>
        <dbReference type="EMBL" id="RRC94971.1"/>
    </source>
</evidence>
<keyword evidence="3" id="KW-0862">Zinc</keyword>
<comment type="subunit">
    <text evidence="3">Monomer. Associates with 30S ribosomal subunit, binds 16S rRNA.</text>
</comment>
<feature type="binding site" evidence="3">
    <location>
        <position position="302"/>
    </location>
    <ligand>
        <name>Zn(2+)</name>
        <dbReference type="ChEBI" id="CHEBI:29105"/>
    </ligand>
</feature>
<feature type="binding site" evidence="3">
    <location>
        <begin position="160"/>
        <end position="163"/>
    </location>
    <ligand>
        <name>GTP</name>
        <dbReference type="ChEBI" id="CHEBI:37565"/>
    </ligand>
</feature>
<dbReference type="PANTHER" id="PTHR32120">
    <property type="entry name" value="SMALL RIBOSOMAL SUBUNIT BIOGENESIS GTPASE RSGA"/>
    <property type="match status" value="1"/>
</dbReference>
<dbReference type="RefSeq" id="WP_124871103.1">
    <property type="nucleotide sequence ID" value="NZ_RQZF01000008.1"/>
</dbReference>
<feature type="binding site" evidence="3">
    <location>
        <position position="298"/>
    </location>
    <ligand>
        <name>Zn(2+)</name>
        <dbReference type="ChEBI" id="CHEBI:29105"/>
    </ligand>
</feature>
<gene>
    <name evidence="3 7" type="primary">rsgA</name>
    <name evidence="7" type="ORF">EII11_07765</name>
</gene>
<keyword evidence="8" id="KW-1185">Reference proteome</keyword>
<dbReference type="HAMAP" id="MF_01820">
    <property type="entry name" value="GTPase_RsgA"/>
    <property type="match status" value="1"/>
</dbReference>
<organism evidence="7 8">
    <name type="scientific">Schaalia canis</name>
    <dbReference type="NCBI Taxonomy" id="100469"/>
    <lineage>
        <taxon>Bacteria</taxon>
        <taxon>Bacillati</taxon>
        <taxon>Actinomycetota</taxon>
        <taxon>Actinomycetes</taxon>
        <taxon>Actinomycetales</taxon>
        <taxon>Actinomycetaceae</taxon>
        <taxon>Schaalia</taxon>
    </lineage>
</organism>
<keyword evidence="1 3" id="KW-0547">Nucleotide-binding</keyword>
<comment type="similarity">
    <text evidence="3">Belongs to the TRAFAC class YlqF/YawG GTPase family. RsgA subfamily.</text>
</comment>
<keyword evidence="3" id="KW-0690">Ribosome biogenesis</keyword>
<evidence type="ECO:0000256" key="3">
    <source>
        <dbReference type="HAMAP-Rule" id="MF_01820"/>
    </source>
</evidence>
<dbReference type="GO" id="GO:0042274">
    <property type="term" value="P:ribosomal small subunit biogenesis"/>
    <property type="evidence" value="ECO:0007669"/>
    <property type="project" value="UniProtKB-UniRule"/>
</dbReference>
<dbReference type="GO" id="GO:0005737">
    <property type="term" value="C:cytoplasm"/>
    <property type="evidence" value="ECO:0007669"/>
    <property type="project" value="UniProtKB-SubCell"/>
</dbReference>
<feature type="binding site" evidence="3">
    <location>
        <begin position="216"/>
        <end position="224"/>
    </location>
    <ligand>
        <name>GTP</name>
        <dbReference type="ChEBI" id="CHEBI:37565"/>
    </ligand>
</feature>
<dbReference type="Gene3D" id="3.40.50.300">
    <property type="entry name" value="P-loop containing nucleotide triphosphate hydrolases"/>
    <property type="match status" value="1"/>
</dbReference>
<dbReference type="AlphaFoldDB" id="A0A3P1SCG7"/>
<dbReference type="InterPro" id="IPR010914">
    <property type="entry name" value="RsgA_GTPase_dom"/>
</dbReference>
<feature type="compositionally biased region" description="Basic and acidic residues" evidence="4">
    <location>
        <begin position="1"/>
        <end position="12"/>
    </location>
</feature>
<dbReference type="PANTHER" id="PTHR32120:SF11">
    <property type="entry name" value="SMALL RIBOSOMAL SUBUNIT BIOGENESIS GTPASE RSGA 1, MITOCHONDRIAL-RELATED"/>
    <property type="match status" value="1"/>
</dbReference>
<evidence type="ECO:0000259" key="6">
    <source>
        <dbReference type="PROSITE" id="PS51721"/>
    </source>
</evidence>
<accession>A0A3P1SCG7</accession>
<dbReference type="CDD" id="cd01854">
    <property type="entry name" value="YjeQ_EngC"/>
    <property type="match status" value="1"/>
</dbReference>
<dbReference type="InterPro" id="IPR030378">
    <property type="entry name" value="G_CP_dom"/>
</dbReference>
<dbReference type="InterPro" id="IPR004881">
    <property type="entry name" value="Ribosome_biogen_GTPase_RsgA"/>
</dbReference>
<feature type="domain" description="CP-type G" evidence="6">
    <location>
        <begin position="111"/>
        <end position="274"/>
    </location>
</feature>
<dbReference type="GO" id="GO:0005525">
    <property type="term" value="F:GTP binding"/>
    <property type="evidence" value="ECO:0007669"/>
    <property type="project" value="UniProtKB-UniRule"/>
</dbReference>
<proteinExistence type="inferred from homology"/>
<dbReference type="NCBIfam" id="TIGR00157">
    <property type="entry name" value="ribosome small subunit-dependent GTPase A"/>
    <property type="match status" value="1"/>
</dbReference>